<dbReference type="KEGG" id="fse:DI487_15925"/>
<proteinExistence type="predicted"/>
<protein>
    <recommendedName>
        <fullName evidence="4">Membrane-binding protein</fullName>
    </recommendedName>
</protein>
<evidence type="ECO:0000313" key="3">
    <source>
        <dbReference type="Proteomes" id="UP000245429"/>
    </source>
</evidence>
<gene>
    <name evidence="2" type="ORF">DI487_15925</name>
</gene>
<dbReference type="RefSeq" id="WP_109570537.1">
    <property type="nucleotide sequence ID" value="NZ_CP029463.1"/>
</dbReference>
<keyword evidence="3" id="KW-1185">Reference proteome</keyword>
<name>A0A2U8QYQ6_9FLAO</name>
<dbReference type="EMBL" id="CP029463">
    <property type="protein sequence ID" value="AWM15199.1"/>
    <property type="molecule type" value="Genomic_DNA"/>
</dbReference>
<evidence type="ECO:0000256" key="1">
    <source>
        <dbReference type="SAM" id="MobiDB-lite"/>
    </source>
</evidence>
<dbReference type="Pfam" id="PF07661">
    <property type="entry name" value="MORN_2"/>
    <property type="match status" value="2"/>
</dbReference>
<dbReference type="AlphaFoldDB" id="A0A2U8QYQ6"/>
<evidence type="ECO:0008006" key="4">
    <source>
        <dbReference type="Google" id="ProtNLM"/>
    </source>
</evidence>
<evidence type="ECO:0000313" key="2">
    <source>
        <dbReference type="EMBL" id="AWM15199.1"/>
    </source>
</evidence>
<sequence length="239" mass="28252">MKKIFSICLLGIFLFSFTDPYTIKRISDQYFRYEFYTTDKEVNIKHNRDYYWFKGGLIHKAEGGTSGQLLDGEFKKYYHSNQLAEQGFFKRGLKIGLWKTWFEDGTTESTQEYNSGQRDGQYYSYSSTGKMLEKGYYVSGKKHGSWINYITQDTVQYKKGEIFIPKPKLTKEEKAAAKEQKKKERELKKQEKETKNASKTKITPKETKKAKSKKETKKEDTSEKQSFFKRIFSKKDKKE</sequence>
<dbReference type="Gene3D" id="3.90.930.1">
    <property type="match status" value="1"/>
</dbReference>
<feature type="compositionally biased region" description="Basic and acidic residues" evidence="1">
    <location>
        <begin position="171"/>
        <end position="196"/>
    </location>
</feature>
<dbReference type="SUPFAM" id="SSF82185">
    <property type="entry name" value="Histone H3 K4-specific methyltransferase SET7/9 N-terminal domain"/>
    <property type="match status" value="1"/>
</dbReference>
<reference evidence="2 3" key="1">
    <citation type="submission" date="2018-05" db="EMBL/GenBank/DDBJ databases">
        <title>Flavobacterium sp. MEBiC07310.</title>
        <authorList>
            <person name="Baek K."/>
        </authorList>
    </citation>
    <scope>NUCLEOTIDE SEQUENCE [LARGE SCALE GENOMIC DNA]</scope>
    <source>
        <strain evidence="2 3">MEBiC07310</strain>
    </source>
</reference>
<feature type="region of interest" description="Disordered" evidence="1">
    <location>
        <begin position="171"/>
        <end position="224"/>
    </location>
</feature>
<accession>A0A2U8QYQ6</accession>
<organism evidence="2 3">
    <name type="scientific">Flavobacterium sediminis</name>
    <dbReference type="NCBI Taxonomy" id="2201181"/>
    <lineage>
        <taxon>Bacteria</taxon>
        <taxon>Pseudomonadati</taxon>
        <taxon>Bacteroidota</taxon>
        <taxon>Flavobacteriia</taxon>
        <taxon>Flavobacteriales</taxon>
        <taxon>Flavobacteriaceae</taxon>
        <taxon>Flavobacterium</taxon>
    </lineage>
</organism>
<dbReference type="OrthoDB" id="703600at2"/>
<dbReference type="Proteomes" id="UP000245429">
    <property type="component" value="Chromosome"/>
</dbReference>
<dbReference type="InterPro" id="IPR011652">
    <property type="entry name" value="MORN_2"/>
</dbReference>